<dbReference type="RefSeq" id="XP_060293848.1">
    <property type="nucleotide sequence ID" value="XM_060442198.1"/>
</dbReference>
<dbReference type="AlphaFoldDB" id="A0AA40AB75"/>
<proteinExistence type="predicted"/>
<keyword evidence="2" id="KW-1185">Reference proteome</keyword>
<accession>A0AA40AB75</accession>
<protein>
    <submittedName>
        <fullName evidence="1">Uncharacterized protein</fullName>
    </submittedName>
</protein>
<dbReference type="EMBL" id="JAUIRO010000005">
    <property type="protein sequence ID" value="KAK0712525.1"/>
    <property type="molecule type" value="Genomic_DNA"/>
</dbReference>
<name>A0AA40AB75_9PEZI</name>
<dbReference type="GeneID" id="85325468"/>
<evidence type="ECO:0000313" key="1">
    <source>
        <dbReference type="EMBL" id="KAK0712525.1"/>
    </source>
</evidence>
<sequence length="123" mass="13723">MFLGCSVSPLVGFRACNDLTCQQNGQRGIRIACHLSRWFLDRMVEVICNWGPIDRHRVSIHTPRLVAPDADVFAFASKGNGEDLRMVFSRAEAPPFDVSAVNGRSALNLATMEQEPRTCQFLI</sequence>
<dbReference type="Proteomes" id="UP001172101">
    <property type="component" value="Unassembled WGS sequence"/>
</dbReference>
<gene>
    <name evidence="1" type="ORF">B0T26DRAFT_714543</name>
</gene>
<comment type="caution">
    <text evidence="1">The sequence shown here is derived from an EMBL/GenBank/DDBJ whole genome shotgun (WGS) entry which is preliminary data.</text>
</comment>
<reference evidence="1" key="1">
    <citation type="submission" date="2023-06" db="EMBL/GenBank/DDBJ databases">
        <title>Genome-scale phylogeny and comparative genomics of the fungal order Sordariales.</title>
        <authorList>
            <consortium name="Lawrence Berkeley National Laboratory"/>
            <person name="Hensen N."/>
            <person name="Bonometti L."/>
            <person name="Westerberg I."/>
            <person name="Brannstrom I.O."/>
            <person name="Guillou S."/>
            <person name="Cros-Aarteil S."/>
            <person name="Calhoun S."/>
            <person name="Haridas S."/>
            <person name="Kuo A."/>
            <person name="Mondo S."/>
            <person name="Pangilinan J."/>
            <person name="Riley R."/>
            <person name="LaButti K."/>
            <person name="Andreopoulos B."/>
            <person name="Lipzen A."/>
            <person name="Chen C."/>
            <person name="Yanf M."/>
            <person name="Daum C."/>
            <person name="Ng V."/>
            <person name="Clum A."/>
            <person name="Steindorff A."/>
            <person name="Ohm R."/>
            <person name="Martin F."/>
            <person name="Silar P."/>
            <person name="Natvig D."/>
            <person name="Lalanne C."/>
            <person name="Gautier V."/>
            <person name="Ament-velasquez S.L."/>
            <person name="Kruys A."/>
            <person name="Hutchinson M.I."/>
            <person name="Powell A.J."/>
            <person name="Barry K."/>
            <person name="Miller A.N."/>
            <person name="Grigoriev I.V."/>
            <person name="Debuchy R."/>
            <person name="Gladieux P."/>
            <person name="Thoren M.H."/>
            <person name="Johannesson H."/>
        </authorList>
    </citation>
    <scope>NUCLEOTIDE SEQUENCE</scope>
    <source>
        <strain evidence="1">SMH2392-1A</strain>
    </source>
</reference>
<evidence type="ECO:0000313" key="2">
    <source>
        <dbReference type="Proteomes" id="UP001172101"/>
    </source>
</evidence>
<organism evidence="1 2">
    <name type="scientific">Lasiosphaeria miniovina</name>
    <dbReference type="NCBI Taxonomy" id="1954250"/>
    <lineage>
        <taxon>Eukaryota</taxon>
        <taxon>Fungi</taxon>
        <taxon>Dikarya</taxon>
        <taxon>Ascomycota</taxon>
        <taxon>Pezizomycotina</taxon>
        <taxon>Sordariomycetes</taxon>
        <taxon>Sordariomycetidae</taxon>
        <taxon>Sordariales</taxon>
        <taxon>Lasiosphaeriaceae</taxon>
        <taxon>Lasiosphaeria</taxon>
    </lineage>
</organism>